<evidence type="ECO:0000313" key="1">
    <source>
        <dbReference type="EMBL" id="OGF36475.1"/>
    </source>
</evidence>
<comment type="caution">
    <text evidence="1">The sequence shown here is derived from an EMBL/GenBank/DDBJ whole genome shotgun (WGS) entry which is preliminary data.</text>
</comment>
<name>A0A1F5TC56_9BACT</name>
<dbReference type="EMBL" id="MFGM01000035">
    <property type="protein sequence ID" value="OGF36475.1"/>
    <property type="molecule type" value="Genomic_DNA"/>
</dbReference>
<protein>
    <submittedName>
        <fullName evidence="1">Uncharacterized protein</fullName>
    </submittedName>
</protein>
<reference evidence="1 2" key="1">
    <citation type="journal article" date="2016" name="Nat. Commun.">
        <title>Thousands of microbial genomes shed light on interconnected biogeochemical processes in an aquifer system.</title>
        <authorList>
            <person name="Anantharaman K."/>
            <person name="Brown C.T."/>
            <person name="Hug L.A."/>
            <person name="Sharon I."/>
            <person name="Castelle C.J."/>
            <person name="Probst A.J."/>
            <person name="Thomas B.C."/>
            <person name="Singh A."/>
            <person name="Wilkins M.J."/>
            <person name="Karaoz U."/>
            <person name="Brodie E.L."/>
            <person name="Williams K.H."/>
            <person name="Hubbard S.S."/>
            <person name="Banfield J.F."/>
        </authorList>
    </citation>
    <scope>NUCLEOTIDE SEQUENCE [LARGE SCALE GENOMIC DNA]</scope>
</reference>
<accession>A0A1F5TC56</accession>
<dbReference type="Proteomes" id="UP000178656">
    <property type="component" value="Unassembled WGS sequence"/>
</dbReference>
<sequence>MRVISEKISRDDLKLVAAERFGDLVKAVVDVEKGIMAIGGDLHADEEALLLEQGSKQNDLWGINLYSDSAFPDIVEFDSMINLRPSQGNRSRGVDDENVRKLILKIIQKLVE</sequence>
<dbReference type="InterPro" id="IPR043731">
    <property type="entry name" value="DUF5674"/>
</dbReference>
<evidence type="ECO:0000313" key="2">
    <source>
        <dbReference type="Proteomes" id="UP000178656"/>
    </source>
</evidence>
<proteinExistence type="predicted"/>
<dbReference type="AlphaFoldDB" id="A0A1F5TC56"/>
<gene>
    <name evidence="1" type="ORF">A2482_04200</name>
</gene>
<dbReference type="Pfam" id="PF18924">
    <property type="entry name" value="DUF5674"/>
    <property type="match status" value="1"/>
</dbReference>
<organism evidence="1 2">
    <name type="scientific">Candidatus Falkowbacteria bacterium RIFOXYC2_FULL_48_21</name>
    <dbReference type="NCBI Taxonomy" id="1798005"/>
    <lineage>
        <taxon>Bacteria</taxon>
        <taxon>Candidatus Falkowiibacteriota</taxon>
    </lineage>
</organism>